<protein>
    <recommendedName>
        <fullName evidence="6">Protein SMG9</fullName>
    </recommendedName>
</protein>
<dbReference type="SUPFAM" id="SSF52540">
    <property type="entry name" value="P-loop containing nucleoside triphosphate hydrolases"/>
    <property type="match status" value="1"/>
</dbReference>
<evidence type="ECO:0000256" key="3">
    <source>
        <dbReference type="SAM" id="MobiDB-lite"/>
    </source>
</evidence>
<dbReference type="GO" id="GO:0000184">
    <property type="term" value="P:nuclear-transcribed mRNA catabolic process, nonsense-mediated decay"/>
    <property type="evidence" value="ECO:0007669"/>
    <property type="project" value="UniProtKB-KW"/>
</dbReference>
<dbReference type="Gene3D" id="3.40.50.300">
    <property type="entry name" value="P-loop containing nucleotide triphosphate hydrolases"/>
    <property type="match status" value="1"/>
</dbReference>
<keyword evidence="4" id="KW-0812">Transmembrane</keyword>
<dbReference type="PANTHER" id="PTHR14270">
    <property type="entry name" value="NONSENSE-MEDIATED MRNA DECAY FACTOR SMG9"/>
    <property type="match status" value="1"/>
</dbReference>
<feature type="region of interest" description="Disordered" evidence="3">
    <location>
        <begin position="41"/>
        <end position="63"/>
    </location>
</feature>
<dbReference type="VEuPathDB" id="VectorBase:ADAC008895"/>
<dbReference type="AlphaFoldDB" id="A0A2M4CZK8"/>
<keyword evidence="4" id="KW-1133">Transmembrane helix</keyword>
<dbReference type="InterPro" id="IPR039177">
    <property type="entry name" value="SMG9"/>
</dbReference>
<keyword evidence="2" id="KW-0866">Nonsense-mediated mRNA decay</keyword>
<evidence type="ECO:0000256" key="4">
    <source>
        <dbReference type="SAM" id="Phobius"/>
    </source>
</evidence>
<evidence type="ECO:0000313" key="5">
    <source>
        <dbReference type="EMBL" id="MBW70760.1"/>
    </source>
</evidence>
<sequence length="372" mass="42389">MSNRHQPKILLKPRDKDLLPITASSNKIVGKKNPTILTSGASAFSTIKERPTSTGSTSGNSIDYKHAPPAAALPDASMFNPTMSSSLTLIRNQNAFNYRVLDFLHETNQDYIVVGVIGAQAVGKSTVLNMLNQHLFTREPTKTSYTDNVFPVHDKINIFGDNEVKMFITEDRLVLLDYTEPMIGQIRKDFIQHEQDELKRMMLLLKICHVLLIVQEEYYNIRIMRSLVCAKMMSQNIDPMKFVFIRNKAVEHSSTGSDARTLMLQLYQRIFNDQHDASNDRQESISFVEIPILEKGCPLPPRVHVKSGFFFFRLFFFRCGACIVMNTCSEPSLVYAFVFLVVDRVLCFFLALYGLVVVHYYFCSPVRIAAFL</sequence>
<keyword evidence="4" id="KW-0472">Membrane</keyword>
<dbReference type="PANTHER" id="PTHR14270:SF0">
    <property type="entry name" value="NONSENSE-MEDIATED MRNA DECAY FACTOR SMG9"/>
    <property type="match status" value="1"/>
</dbReference>
<evidence type="ECO:0000256" key="2">
    <source>
        <dbReference type="ARBA" id="ARBA00023161"/>
    </source>
</evidence>
<reference evidence="5" key="1">
    <citation type="submission" date="2018-01" db="EMBL/GenBank/DDBJ databases">
        <title>An insight into the sialome of Amazonian anophelines.</title>
        <authorList>
            <person name="Ribeiro J.M."/>
            <person name="Scarpassa V."/>
            <person name="Calvo E."/>
        </authorList>
    </citation>
    <scope>NUCLEOTIDE SEQUENCE</scope>
</reference>
<dbReference type="EMBL" id="GGFL01006582">
    <property type="protein sequence ID" value="MBW70760.1"/>
    <property type="molecule type" value="Transcribed_RNA"/>
</dbReference>
<accession>A0A2M4CZK8</accession>
<evidence type="ECO:0008006" key="6">
    <source>
        <dbReference type="Google" id="ProtNLM"/>
    </source>
</evidence>
<dbReference type="InterPro" id="IPR027417">
    <property type="entry name" value="P-loop_NTPase"/>
</dbReference>
<name>A0A2M4CZK8_ANODA</name>
<organism evidence="5">
    <name type="scientific">Anopheles darlingi</name>
    <name type="common">Mosquito</name>
    <dbReference type="NCBI Taxonomy" id="43151"/>
    <lineage>
        <taxon>Eukaryota</taxon>
        <taxon>Metazoa</taxon>
        <taxon>Ecdysozoa</taxon>
        <taxon>Arthropoda</taxon>
        <taxon>Hexapoda</taxon>
        <taxon>Insecta</taxon>
        <taxon>Pterygota</taxon>
        <taxon>Neoptera</taxon>
        <taxon>Endopterygota</taxon>
        <taxon>Diptera</taxon>
        <taxon>Nematocera</taxon>
        <taxon>Culicoidea</taxon>
        <taxon>Culicidae</taxon>
        <taxon>Anophelinae</taxon>
        <taxon>Anopheles</taxon>
    </lineage>
</organism>
<feature type="compositionally biased region" description="Polar residues" evidence="3">
    <location>
        <begin position="52"/>
        <end position="61"/>
    </location>
</feature>
<comment type="similarity">
    <text evidence="1">Belongs to the SMG9 family.</text>
</comment>
<evidence type="ECO:0000256" key="1">
    <source>
        <dbReference type="ARBA" id="ARBA00007712"/>
    </source>
</evidence>
<feature type="transmembrane region" description="Helical" evidence="4">
    <location>
        <begin position="333"/>
        <end position="362"/>
    </location>
</feature>
<dbReference type="VEuPathDB" id="VectorBase:ADAR2_011764"/>
<proteinExistence type="inferred from homology"/>